<evidence type="ECO:0000313" key="1">
    <source>
        <dbReference type="EMBL" id="EFH28593.1"/>
    </source>
</evidence>
<organism evidence="1 2">
    <name type="scientific">Streptomyces sviceus (strain ATCC 29083 / DSM 924 / JCM 4929 / NBRC 13980 / NCIMB 11184 / NRRL 5439 / UC 5370)</name>
    <dbReference type="NCBI Taxonomy" id="463191"/>
    <lineage>
        <taxon>Bacteria</taxon>
        <taxon>Bacillati</taxon>
        <taxon>Actinomycetota</taxon>
        <taxon>Actinomycetes</taxon>
        <taxon>Kitasatosporales</taxon>
        <taxon>Streptomycetaceae</taxon>
        <taxon>Streptomyces</taxon>
    </lineage>
</organism>
<keyword evidence="2" id="KW-1185">Reference proteome</keyword>
<sequence length="114" mass="12778">MTIQTARLSDPAVRAFVSAVNAHDREAFLALLAPGATMADDGSDRDLEEWVDREIFTSHGHLDVDNESNGGRSLLARYRNDAWGEMRTRWDFRWVTAGSPASRPVRPDLRQPPS</sequence>
<accession>D6XAD0</accession>
<name>D6XAD0_STRX2</name>
<dbReference type="SUPFAM" id="SSF54427">
    <property type="entry name" value="NTF2-like"/>
    <property type="match status" value="1"/>
</dbReference>
<evidence type="ECO:0000313" key="2">
    <source>
        <dbReference type="Proteomes" id="UP000002785"/>
    </source>
</evidence>
<dbReference type="EMBL" id="CM000951">
    <property type="protein sequence ID" value="EFH28593.1"/>
    <property type="molecule type" value="Genomic_DNA"/>
</dbReference>
<dbReference type="Gene3D" id="3.10.450.50">
    <property type="match status" value="1"/>
</dbReference>
<protein>
    <recommendedName>
        <fullName evidence="3">SnoaL-like domain-containing protein</fullName>
    </recommendedName>
</protein>
<reference evidence="1" key="1">
    <citation type="submission" date="2009-10" db="EMBL/GenBank/DDBJ databases">
        <title>The genome sequence of Streptomyces sviceus strain ATCC 29083.</title>
        <authorList>
            <consortium name="The Broad Institute Genome Sequencing Platform"/>
            <consortium name="Broad Institute Microbial Sequencing Center"/>
            <person name="Fischbach M."/>
            <person name="Godfrey P."/>
            <person name="Ward D."/>
            <person name="Young S."/>
            <person name="Zeng Q."/>
            <person name="Koehrsen M."/>
            <person name="Alvarado L."/>
            <person name="Berlin A.M."/>
            <person name="Bochicchio J."/>
            <person name="Borenstein D."/>
            <person name="Chapman S.B."/>
            <person name="Chen Z."/>
            <person name="Engels R."/>
            <person name="Freedman E."/>
            <person name="Gellesch M."/>
            <person name="Goldberg J."/>
            <person name="Griggs A."/>
            <person name="Gujja S."/>
            <person name="Heilman E.R."/>
            <person name="Heiman D.I."/>
            <person name="Hepburn T.A."/>
            <person name="Howarth C."/>
            <person name="Jen D."/>
            <person name="Larson L."/>
            <person name="Lewis B."/>
            <person name="Mehta T."/>
            <person name="Park D."/>
            <person name="Pearson M."/>
            <person name="Richards J."/>
            <person name="Roberts A."/>
            <person name="Saif S."/>
            <person name="Shea T.D."/>
            <person name="Shenoy N."/>
            <person name="Sisk P."/>
            <person name="Stolte C."/>
            <person name="Sykes S.N."/>
            <person name="Thomson T."/>
            <person name="Walk T."/>
            <person name="White J."/>
            <person name="Yandava C."/>
            <person name="Straight P."/>
            <person name="Clardy J."/>
            <person name="Hung D."/>
            <person name="Kolter R."/>
            <person name="Mekalanos J."/>
            <person name="Walker S."/>
            <person name="Walsh C.T."/>
            <person name="Wieland-Brown L.C."/>
            <person name="Haas B."/>
            <person name="Nusbaum C."/>
            <person name="Birren B."/>
        </authorList>
    </citation>
    <scope>NUCLEOTIDE SEQUENCE [LARGE SCALE GENOMIC DNA]</scope>
    <source>
        <strain evidence="1">ATCC 29083</strain>
    </source>
</reference>
<dbReference type="AlphaFoldDB" id="D6XAD0"/>
<dbReference type="HOGENOM" id="CLU_152487_1_0_11"/>
<dbReference type="InterPro" id="IPR032710">
    <property type="entry name" value="NTF2-like_dom_sf"/>
</dbReference>
<evidence type="ECO:0008006" key="3">
    <source>
        <dbReference type="Google" id="ProtNLM"/>
    </source>
</evidence>
<dbReference type="Proteomes" id="UP000002785">
    <property type="component" value="Chromosome"/>
</dbReference>
<proteinExistence type="predicted"/>
<gene>
    <name evidence="1" type="ORF">SSEG_10831</name>
</gene>
<dbReference type="eggNOG" id="ENOG503303Y">
    <property type="taxonomic scope" value="Bacteria"/>
</dbReference>